<organism evidence="1 2">
    <name type="scientific">Acuticoccus mangrovi</name>
    <dbReference type="NCBI Taxonomy" id="2796142"/>
    <lineage>
        <taxon>Bacteria</taxon>
        <taxon>Pseudomonadati</taxon>
        <taxon>Pseudomonadota</taxon>
        <taxon>Alphaproteobacteria</taxon>
        <taxon>Hyphomicrobiales</taxon>
        <taxon>Amorphaceae</taxon>
        <taxon>Acuticoccus</taxon>
    </lineage>
</organism>
<proteinExistence type="predicted"/>
<dbReference type="InterPro" id="IPR007362">
    <property type="entry name" value="DUF429"/>
</dbReference>
<dbReference type="AlphaFoldDB" id="A0A934IJ69"/>
<dbReference type="Proteomes" id="UP000609531">
    <property type="component" value="Unassembled WGS sequence"/>
</dbReference>
<reference evidence="1" key="1">
    <citation type="submission" date="2020-12" db="EMBL/GenBank/DDBJ databases">
        <title>Bacterial taxonomy.</title>
        <authorList>
            <person name="Pan X."/>
        </authorList>
    </citation>
    <scope>NUCLEOTIDE SEQUENCE</scope>
    <source>
        <strain evidence="1">B2012</strain>
    </source>
</reference>
<name>A0A934IJ69_9HYPH</name>
<dbReference type="Pfam" id="PF04250">
    <property type="entry name" value="DUF429"/>
    <property type="match status" value="1"/>
</dbReference>
<evidence type="ECO:0000313" key="2">
    <source>
        <dbReference type="Proteomes" id="UP000609531"/>
    </source>
</evidence>
<gene>
    <name evidence="1" type="ORF">JCR33_09805</name>
</gene>
<dbReference type="EMBL" id="JAEKJA010000007">
    <property type="protein sequence ID" value="MBJ3775981.1"/>
    <property type="molecule type" value="Genomic_DNA"/>
</dbReference>
<keyword evidence="2" id="KW-1185">Reference proteome</keyword>
<evidence type="ECO:0000313" key="1">
    <source>
        <dbReference type="EMBL" id="MBJ3775981.1"/>
    </source>
</evidence>
<accession>A0A934IJ69</accession>
<protein>
    <submittedName>
        <fullName evidence="1">DUF429 domain-containing protein</fullName>
    </submittedName>
</protein>
<dbReference type="RefSeq" id="WP_198881873.1">
    <property type="nucleotide sequence ID" value="NZ_JAEKJA010000007.1"/>
</dbReference>
<comment type="caution">
    <text evidence="1">The sequence shown here is derived from an EMBL/GenBank/DDBJ whole genome shotgun (WGS) entry which is preliminary data.</text>
</comment>
<sequence>MRVAGVDGCRLGWAVVEVAAAGPPDPLLRLVPDAAALVASGMVVAIDIPLGLPERISGPGRAAEKAVRPLLGPRQSSIFSMPGRAAIYAATYGEACAAALAASDPPRKVSRQAFQIFPKVRELDALLSPDNQGRIFECHAEVAFWRLNGERAMPTAKRVKGVPTREGLAERIALLVRLGFPADFFDRARPTGLPLVDAVDAAAIALIARRCAAGEATPFPDPPECDERGLRVAIWA</sequence>